<accession>A0A377RMR2</accession>
<dbReference type="REBASE" id="431533">
    <property type="entry name" value="R1.Hpy13094ORF488P"/>
</dbReference>
<reference evidence="1 2" key="1">
    <citation type="submission" date="2018-06" db="EMBL/GenBank/DDBJ databases">
        <authorList>
            <consortium name="Pathogen Informatics"/>
            <person name="Doyle S."/>
        </authorList>
    </citation>
    <scope>NUCLEOTIDE SEQUENCE [LARGE SCALE GENOMIC DNA]</scope>
    <source>
        <strain evidence="1 2">NCTC13094</strain>
    </source>
</reference>
<organism evidence="1 2">
    <name type="scientific">Helicobacter pylori</name>
    <name type="common">Campylobacter pylori</name>
    <dbReference type="NCBI Taxonomy" id="210"/>
    <lineage>
        <taxon>Bacteria</taxon>
        <taxon>Pseudomonadati</taxon>
        <taxon>Campylobacterota</taxon>
        <taxon>Epsilonproteobacteria</taxon>
        <taxon>Campylobacterales</taxon>
        <taxon>Helicobacteraceae</taxon>
        <taxon>Helicobacter</taxon>
    </lineage>
</organism>
<gene>
    <name evidence="1" type="ORF">NCTC13094_00484</name>
</gene>
<dbReference type="Proteomes" id="UP000254195">
    <property type="component" value="Unassembled WGS sequence"/>
</dbReference>
<evidence type="ECO:0000313" key="2">
    <source>
        <dbReference type="Proteomes" id="UP000254195"/>
    </source>
</evidence>
<name>A0A377RMR2_HELPX</name>
<dbReference type="EMBL" id="UGJP01000001">
    <property type="protein sequence ID" value="STR19397.1"/>
    <property type="molecule type" value="Genomic_DNA"/>
</dbReference>
<sequence>MFNLKRCFTDNELNDNFVGIRSINNDLQICFPLGFDISDDKNIRVDVKKLVSILLEYNENNCM</sequence>
<protein>
    <submittedName>
        <fullName evidence="1">Type II restriction enzyme</fullName>
    </submittedName>
</protein>
<dbReference type="AlphaFoldDB" id="A0A377RMR2"/>
<proteinExistence type="predicted"/>
<evidence type="ECO:0000313" key="1">
    <source>
        <dbReference type="EMBL" id="STR19397.1"/>
    </source>
</evidence>